<gene>
    <name evidence="1" type="ORF">ECRASSUSDP1_LOCUS2561</name>
</gene>
<proteinExistence type="predicted"/>
<accession>A0AAD1U3D1</accession>
<dbReference type="Proteomes" id="UP001295684">
    <property type="component" value="Unassembled WGS sequence"/>
</dbReference>
<evidence type="ECO:0000313" key="1">
    <source>
        <dbReference type="EMBL" id="CAI2361251.1"/>
    </source>
</evidence>
<sequence length="641" mass="73211">MLTRISTRKFSKNYSIFGAGPSGLWTALRLSEGQAAASGSDADVPKQGDVINIYDPTRYSFSESKNAEYRNGDRVPGGRINTYYYGQKGDNGNWANFKNNTSAEMGGMRYLEYHYDENDHGHRLVTQLINNYDLKGDDFNTTPKPLKYIRGKHQWVGYDTEEGTYWKNAYQNIFDRHLQSYFEQYGIDSKDGRLTRNQRAKFYNDATYNFLGFDGREQVYADDTRLKNIGFWNLVVAEPNIGGVGYDYLLKTAGYNAFLINYNAASAMVRNNEFVPGSTTYHSIKGGFSILFDKMFKTIEENCEKNGIEFNYHTGKKVVSVYAKKTDDESSTKVGFLLGEHGNSWVPTSNEHIADHAFLCMPRHSLQQVASTTIDDANTGDKYYILNDDEVQLRLKSVISQPSFKIGAYFKEPWYENIRGNNDPHLKLDIIPHAQPGPTITDLPLRQTYYFGDNSLPGGEKRYAMLLSYDDMVNPYFWHQLRFTKDREVTGHGDDLGSHGCQYIDCENNPAYKRILRNLIAELHGCDISDIPDPCEAVVMDWSVDPFGGGYHAWKPHFDIVDTQDRIRRPSRFIKNNSYKENFDQAPIYIAGEAYSEDQGWVEGAFCTAESILSDYFGVKPIEGLTYENYDLVLKNENNKD</sequence>
<comment type="caution">
    <text evidence="1">The sequence shown here is derived from an EMBL/GenBank/DDBJ whole genome shotgun (WGS) entry which is preliminary data.</text>
</comment>
<reference evidence="1" key="1">
    <citation type="submission" date="2023-07" db="EMBL/GenBank/DDBJ databases">
        <authorList>
            <consortium name="AG Swart"/>
            <person name="Singh M."/>
            <person name="Singh A."/>
            <person name="Seah K."/>
            <person name="Emmerich C."/>
        </authorList>
    </citation>
    <scope>NUCLEOTIDE SEQUENCE</scope>
    <source>
        <strain evidence="1">DP1</strain>
    </source>
</reference>
<keyword evidence="2" id="KW-1185">Reference proteome</keyword>
<dbReference type="EMBL" id="CAMPGE010002447">
    <property type="protein sequence ID" value="CAI2361251.1"/>
    <property type="molecule type" value="Genomic_DNA"/>
</dbReference>
<dbReference type="InterPro" id="IPR036188">
    <property type="entry name" value="FAD/NAD-bd_sf"/>
</dbReference>
<dbReference type="SUPFAM" id="SSF51905">
    <property type="entry name" value="FAD/NAD(P)-binding domain"/>
    <property type="match status" value="1"/>
</dbReference>
<evidence type="ECO:0008006" key="3">
    <source>
        <dbReference type="Google" id="ProtNLM"/>
    </source>
</evidence>
<dbReference type="SUPFAM" id="SSF54373">
    <property type="entry name" value="FAD-linked reductases, C-terminal domain"/>
    <property type="match status" value="1"/>
</dbReference>
<name>A0AAD1U3D1_EUPCR</name>
<dbReference type="AlphaFoldDB" id="A0AAD1U3D1"/>
<protein>
    <recommendedName>
        <fullName evidence="3">Amine oxidase domain-containing protein</fullName>
    </recommendedName>
</protein>
<organism evidence="1 2">
    <name type="scientific">Euplotes crassus</name>
    <dbReference type="NCBI Taxonomy" id="5936"/>
    <lineage>
        <taxon>Eukaryota</taxon>
        <taxon>Sar</taxon>
        <taxon>Alveolata</taxon>
        <taxon>Ciliophora</taxon>
        <taxon>Intramacronucleata</taxon>
        <taxon>Spirotrichea</taxon>
        <taxon>Hypotrichia</taxon>
        <taxon>Euplotida</taxon>
        <taxon>Euplotidae</taxon>
        <taxon>Moneuplotes</taxon>
    </lineage>
</organism>
<evidence type="ECO:0000313" key="2">
    <source>
        <dbReference type="Proteomes" id="UP001295684"/>
    </source>
</evidence>
<dbReference type="Gene3D" id="3.90.660.10">
    <property type="match status" value="1"/>
</dbReference>